<evidence type="ECO:0000256" key="6">
    <source>
        <dbReference type="SAM" id="MobiDB-lite"/>
    </source>
</evidence>
<proteinExistence type="inferred from homology"/>
<dbReference type="STRING" id="268505.A0A2A9PIP5"/>
<dbReference type="FunFam" id="3.40.50.12650:FF:000007">
    <property type="entry name" value="DNA cross-link repair 1A protein, variant"/>
    <property type="match status" value="1"/>
</dbReference>
<dbReference type="GO" id="GO:0006303">
    <property type="term" value="P:double-strand break repair via nonhomologous end joining"/>
    <property type="evidence" value="ECO:0007669"/>
    <property type="project" value="TreeGrafter"/>
</dbReference>
<comment type="similarity">
    <text evidence="2">Belongs to the DNA repair metallo-beta-lactamase (DRMBL) family.</text>
</comment>
<evidence type="ECO:0000256" key="5">
    <source>
        <dbReference type="ARBA" id="ARBA00023242"/>
    </source>
</evidence>
<comment type="subcellular location">
    <subcellularLocation>
        <location evidence="1">Nucleus</location>
    </subcellularLocation>
</comment>
<comment type="caution">
    <text evidence="9">The sequence shown here is derived from an EMBL/GenBank/DDBJ whole genome shotgun (WGS) entry which is preliminary data.</text>
</comment>
<dbReference type="PANTHER" id="PTHR23240">
    <property type="entry name" value="DNA CROSS-LINK REPAIR PROTEIN PSO2/SNM1-RELATED"/>
    <property type="match status" value="1"/>
</dbReference>
<dbReference type="Pfam" id="PF12706">
    <property type="entry name" value="Lactamase_B_2"/>
    <property type="match status" value="1"/>
</dbReference>
<evidence type="ECO:0008006" key="11">
    <source>
        <dbReference type="Google" id="ProtNLM"/>
    </source>
</evidence>
<feature type="region of interest" description="Disordered" evidence="6">
    <location>
        <begin position="1"/>
        <end position="20"/>
    </location>
</feature>
<dbReference type="CDD" id="cd16273">
    <property type="entry name" value="SNM1A-1C-like_MBL-fold"/>
    <property type="match status" value="1"/>
</dbReference>
<reference evidence="9 10" key="1">
    <citation type="journal article" date="2015" name="BMC Genomics">
        <title>Gene expression during zombie ant biting behavior reflects the complexity underlying fungal parasitic behavioral manipulation.</title>
        <authorList>
            <person name="de Bekker C."/>
            <person name="Ohm R.A."/>
            <person name="Loreto R.G."/>
            <person name="Sebastian A."/>
            <person name="Albert I."/>
            <person name="Merrow M."/>
            <person name="Brachmann A."/>
            <person name="Hughes D.P."/>
        </authorList>
    </citation>
    <scope>NUCLEOTIDE SEQUENCE [LARGE SCALE GENOMIC DNA]</scope>
    <source>
        <strain evidence="9 10">SC16a</strain>
    </source>
</reference>
<keyword evidence="10" id="KW-1185">Reference proteome</keyword>
<protein>
    <recommendedName>
        <fullName evidence="11">DNA repair metallo-beta-lactamase domain-containing protein</fullName>
    </recommendedName>
</protein>
<reference evidence="9 10" key="2">
    <citation type="journal article" date="2017" name="Sci. Rep.">
        <title>Ant-infecting Ophiocordyceps genomes reveal a high diversity of potential behavioral manipulation genes and a possible major role for enterotoxins.</title>
        <authorList>
            <person name="de Bekker C."/>
            <person name="Ohm R.A."/>
            <person name="Evans H.C."/>
            <person name="Brachmann A."/>
            <person name="Hughes D.P."/>
        </authorList>
    </citation>
    <scope>NUCLEOTIDE SEQUENCE [LARGE SCALE GENOMIC DNA]</scope>
    <source>
        <strain evidence="9 10">SC16a</strain>
    </source>
</reference>
<name>A0A2A9PIP5_OPHUN</name>
<dbReference type="GO" id="GO:0035312">
    <property type="term" value="F:5'-3' DNA exonuclease activity"/>
    <property type="evidence" value="ECO:0007669"/>
    <property type="project" value="TreeGrafter"/>
</dbReference>
<evidence type="ECO:0000313" key="10">
    <source>
        <dbReference type="Proteomes" id="UP000037136"/>
    </source>
</evidence>
<keyword evidence="5" id="KW-0539">Nucleus</keyword>
<dbReference type="InterPro" id="IPR036866">
    <property type="entry name" value="RibonucZ/Hydroxyglut_hydro"/>
</dbReference>
<feature type="region of interest" description="Disordered" evidence="6">
    <location>
        <begin position="540"/>
        <end position="559"/>
    </location>
</feature>
<dbReference type="AlphaFoldDB" id="A0A2A9PIP5"/>
<dbReference type="Proteomes" id="UP000037136">
    <property type="component" value="Unassembled WGS sequence"/>
</dbReference>
<evidence type="ECO:0000313" key="9">
    <source>
        <dbReference type="EMBL" id="PFH60782.1"/>
    </source>
</evidence>
<organism evidence="9 10">
    <name type="scientific">Ophiocordyceps unilateralis</name>
    <name type="common">Zombie-ant fungus</name>
    <name type="synonym">Torrubia unilateralis</name>
    <dbReference type="NCBI Taxonomy" id="268505"/>
    <lineage>
        <taxon>Eukaryota</taxon>
        <taxon>Fungi</taxon>
        <taxon>Dikarya</taxon>
        <taxon>Ascomycota</taxon>
        <taxon>Pezizomycotina</taxon>
        <taxon>Sordariomycetes</taxon>
        <taxon>Hypocreomycetidae</taxon>
        <taxon>Hypocreales</taxon>
        <taxon>Ophiocordycipitaceae</taxon>
        <taxon>Ophiocordyceps</taxon>
    </lineage>
</organism>
<dbReference type="EMBL" id="LAZP02000108">
    <property type="protein sequence ID" value="PFH60782.1"/>
    <property type="molecule type" value="Genomic_DNA"/>
</dbReference>
<accession>A0A2A9PIP5</accession>
<keyword evidence="3" id="KW-0227">DNA damage</keyword>
<dbReference type="Pfam" id="PF07522">
    <property type="entry name" value="DRMBL"/>
    <property type="match status" value="1"/>
</dbReference>
<evidence type="ECO:0000259" key="7">
    <source>
        <dbReference type="Pfam" id="PF07522"/>
    </source>
</evidence>
<dbReference type="PANTHER" id="PTHR23240:SF6">
    <property type="entry name" value="DNA CROSS-LINK REPAIR 1A PROTEIN"/>
    <property type="match status" value="1"/>
</dbReference>
<feature type="domain" description="Metallo-beta-lactamase" evidence="8">
    <location>
        <begin position="357"/>
        <end position="473"/>
    </location>
</feature>
<dbReference type="SUPFAM" id="SSF56281">
    <property type="entry name" value="Metallo-hydrolase/oxidoreductase"/>
    <property type="match status" value="1"/>
</dbReference>
<sequence>MSTPRKPANGARLSRKPSKPNASILSFFQKVRKEDESLFVGTQLDSATCDDDIYSDEDRRFNEFEQPAKKIRLDEEQNIVIGKQESTVQAGARVEKPRARVGVPFILDSDSEDEEDKAAVHGFEPPQFAAKPAAQLHPPKVEPDESLDEPPSIKHQDSTEARFCGLDGLGDLDVLDVDGFEGEELRERRFMLEQARLEAEEEGSQLANDDADGIPDDANTAEESCPICNGSLAGVSTDDATRHVNSCLDGNPIPLPAESKAPAEVDSAQVSKRFARAAIPRPAQANPFELDDAGVKATSAFSKIMSSKIEDSAWSTAAAAEHASRGRPAYERTCPFYKIIPGFNICVDAFRYGAVKGCEAYFLSHFHSDHYIGLTANWKHGPIYCSKVTGSLVKKQLRTASQWVVELEFDEPFDVPGTDATVTMIPANHCPGSSLFLFQKPLGVGGMRRILHCGDFRACPDHIKHPLLKPDVIDSITGKKRQQTIHMCYLDTTYLNPRYSFPRQDDVIKACADLCASISPNPESQDDVWERSTAAGETQTMSKYFHSNKPEGSGKESVTGPKLGQRLLVVCGTYSIGKERICIAIAKALKTKIFAAPAKMKICKQLDDAELSALLTTKPVEAQVHMQSLMEIRAETLKDYLASYRPHFSRIVGFRPSGWTFRPATGKSFGANTPPSSVPTPQILHGKGWRTRFGYKDLVVQRGSTKEAMCFGVPYSEHSSFRELAMFIMGLRIEKVIPTVNVGSEQSRKRMKGWTDRWMAERRRGGLVVPMVEEETDEKGELELWDGKTAQGGGVWW</sequence>
<feature type="domain" description="DNA repair metallo-beta-lactamase" evidence="7">
    <location>
        <begin position="610"/>
        <end position="743"/>
    </location>
</feature>
<keyword evidence="4" id="KW-0234">DNA repair</keyword>
<dbReference type="FunFam" id="3.60.15.10:FF:000038">
    <property type="entry name" value="DNA cross-link repair protein pso2/snm1"/>
    <property type="match status" value="1"/>
</dbReference>
<dbReference type="OrthoDB" id="262529at2759"/>
<dbReference type="InterPro" id="IPR001279">
    <property type="entry name" value="Metallo-B-lactamas"/>
</dbReference>
<dbReference type="Gene3D" id="3.40.50.12650">
    <property type="match status" value="1"/>
</dbReference>
<dbReference type="GO" id="GO:0003684">
    <property type="term" value="F:damaged DNA binding"/>
    <property type="evidence" value="ECO:0007669"/>
    <property type="project" value="TreeGrafter"/>
</dbReference>
<feature type="region of interest" description="Disordered" evidence="6">
    <location>
        <begin position="137"/>
        <end position="156"/>
    </location>
</feature>
<dbReference type="Gene3D" id="3.60.15.10">
    <property type="entry name" value="Ribonuclease Z/Hydroxyacylglutathione hydrolase-like"/>
    <property type="match status" value="1"/>
</dbReference>
<dbReference type="GO" id="GO:0036297">
    <property type="term" value="P:interstrand cross-link repair"/>
    <property type="evidence" value="ECO:0007669"/>
    <property type="project" value="TreeGrafter"/>
</dbReference>
<dbReference type="InterPro" id="IPR011084">
    <property type="entry name" value="DRMBL"/>
</dbReference>
<evidence type="ECO:0000256" key="4">
    <source>
        <dbReference type="ARBA" id="ARBA00023204"/>
    </source>
</evidence>
<evidence type="ECO:0000259" key="8">
    <source>
        <dbReference type="Pfam" id="PF12706"/>
    </source>
</evidence>
<gene>
    <name evidence="9" type="ORF">XA68_10347</name>
</gene>
<evidence type="ECO:0000256" key="2">
    <source>
        <dbReference type="ARBA" id="ARBA00010304"/>
    </source>
</evidence>
<evidence type="ECO:0000256" key="1">
    <source>
        <dbReference type="ARBA" id="ARBA00004123"/>
    </source>
</evidence>
<dbReference type="GO" id="GO:0005634">
    <property type="term" value="C:nucleus"/>
    <property type="evidence" value="ECO:0007669"/>
    <property type="project" value="UniProtKB-SubCell"/>
</dbReference>
<evidence type="ECO:0000256" key="3">
    <source>
        <dbReference type="ARBA" id="ARBA00022763"/>
    </source>
</evidence>